<evidence type="ECO:0000313" key="7">
    <source>
        <dbReference type="Proteomes" id="UP001154252"/>
    </source>
</evidence>
<dbReference type="SUPFAM" id="SSF48403">
    <property type="entry name" value="Ankyrin repeat"/>
    <property type="match status" value="1"/>
</dbReference>
<evidence type="ECO:0000259" key="4">
    <source>
        <dbReference type="Pfam" id="PF22939"/>
    </source>
</evidence>
<dbReference type="PROSITE" id="PS50297">
    <property type="entry name" value="ANK_REP_REGION"/>
    <property type="match status" value="1"/>
</dbReference>
<proteinExistence type="predicted"/>
<organism evidence="6 7">
    <name type="scientific">Penicillium egyptiacum</name>
    <dbReference type="NCBI Taxonomy" id="1303716"/>
    <lineage>
        <taxon>Eukaryota</taxon>
        <taxon>Fungi</taxon>
        <taxon>Dikarya</taxon>
        <taxon>Ascomycota</taxon>
        <taxon>Pezizomycotina</taxon>
        <taxon>Eurotiomycetes</taxon>
        <taxon>Eurotiomycetidae</taxon>
        <taxon>Eurotiales</taxon>
        <taxon>Aspergillaceae</taxon>
        <taxon>Penicillium</taxon>
    </lineage>
</organism>
<evidence type="ECO:0000256" key="3">
    <source>
        <dbReference type="SAM" id="MobiDB-lite"/>
    </source>
</evidence>
<keyword evidence="2" id="KW-0040">ANK repeat</keyword>
<protein>
    <recommendedName>
        <fullName evidence="8">NACHT domain-containing protein</fullName>
    </recommendedName>
</protein>
<dbReference type="Pfam" id="PF24883">
    <property type="entry name" value="NPHP3_N"/>
    <property type="match status" value="1"/>
</dbReference>
<evidence type="ECO:0000256" key="2">
    <source>
        <dbReference type="PROSITE-ProRule" id="PRU00023"/>
    </source>
</evidence>
<feature type="compositionally biased region" description="Basic and acidic residues" evidence="3">
    <location>
        <begin position="965"/>
        <end position="977"/>
    </location>
</feature>
<dbReference type="InterPro" id="IPR002110">
    <property type="entry name" value="Ankyrin_rpt"/>
</dbReference>
<evidence type="ECO:0000313" key="6">
    <source>
        <dbReference type="EMBL" id="CAG8893308.1"/>
    </source>
</evidence>
<keyword evidence="1" id="KW-0677">Repeat</keyword>
<feature type="repeat" description="ANK" evidence="2">
    <location>
        <begin position="901"/>
        <end position="925"/>
    </location>
</feature>
<keyword evidence="7" id="KW-1185">Reference proteome</keyword>
<gene>
    <name evidence="6" type="ORF">PEGY_LOCUS3464</name>
</gene>
<evidence type="ECO:0008006" key="8">
    <source>
        <dbReference type="Google" id="ProtNLM"/>
    </source>
</evidence>
<dbReference type="Pfam" id="PF22939">
    <property type="entry name" value="WHD_GPIID"/>
    <property type="match status" value="1"/>
</dbReference>
<dbReference type="InterPro" id="IPR036770">
    <property type="entry name" value="Ankyrin_rpt-contain_sf"/>
</dbReference>
<dbReference type="InterPro" id="IPR054471">
    <property type="entry name" value="GPIID_WHD"/>
</dbReference>
<sequence>MSHSLSSAPRLKPDVRLAQAVSQFEAELSNEQKANFRAWRTKSIESPPGIQDVMQLTAEIDRVSEKRRRCLGPRLMNILQATQQFAALGDVVVGGSQNLLACGVWSIVRMSLLLVLDFSSYLEQLSKIFMTAGRLAPRYEKMALLYPRSKDLQSCLCEYFILIVRLCHEMTTFTRKSIFGKLTSALGDSDLKAYQSELESWGKTIKAEVTFLVAKGIEDEAENNSRFRTVSSIFQKSTAYQQAIQTKQRVLDFCSQYDCTVSWKQARKSGNTNLFRESPKYQNWKSMSLSSTLVYTGKLGSGKSVLLANIVDDLHIQNEMNHVAYFFCRHDVSESLKAREVIGSLARQLLYPMSDFTAAAGYLDRTHQCEPMERLMGLLSSSLTPLRKTTRFFLVVDGLDELDVHQRDIVIQQLSDLQSETFAMLLCISLREDPNESPLKTNFARLAAPVVTAIPNNTPDIEDFIETELENRIESGQLTIGSPLLILEIQDALLKGSQGMFLWVALQIESLCTMESDEEIRQALADLPKDLSETFSRTLRSKSQNTRQKEILAILTVAQSPLTLQQLREALCVVPGDLDWNPDRLLNNMHNTLASCGSLVAIDEEELTIHLVHHSVKQFLLGEFKDSTETLVNVDDAHQMMASIILTYLNYSVFETQVSKTVIPQLRTGSVPSEVILSTFKPSTGVRNMAIRLLRSRKRAGFDIGKVIAETKLQNHSTEEQFYFHKYAVSFWLYHVVHAFDLPEVIHKLLLRLLDRRLSLSLNITDEDIDKVLSWSAKKKQYASLIKILLDPENMTSTERDVSLDALHIAAGEGHGAMIKVLLERAKMYDMMMFEGSHPQRLHLSAQNGLAPSLDRDMVDVSSRDSLRWTPLHRAAMNGDTSAVIFLLTVVNANPRTPDMMGLTPLHLASMNGHFDAVKALLDHGNADPNASDKEGRTPGDLALEKLDEGSISKLDPRLFGSSRDIIDVDSPRKDRPVSPLGRLD</sequence>
<dbReference type="PANTHER" id="PTHR10039">
    <property type="entry name" value="AMELOGENIN"/>
    <property type="match status" value="1"/>
</dbReference>
<dbReference type="Proteomes" id="UP001154252">
    <property type="component" value="Unassembled WGS sequence"/>
</dbReference>
<name>A0A9W4KBF8_9EURO</name>
<accession>A0A9W4KBF8</accession>
<dbReference type="SUPFAM" id="SSF52540">
    <property type="entry name" value="P-loop containing nucleoside triphosphate hydrolases"/>
    <property type="match status" value="1"/>
</dbReference>
<dbReference type="Gene3D" id="1.25.40.20">
    <property type="entry name" value="Ankyrin repeat-containing domain"/>
    <property type="match status" value="1"/>
</dbReference>
<dbReference type="SMART" id="SM00248">
    <property type="entry name" value="ANK"/>
    <property type="match status" value="3"/>
</dbReference>
<feature type="region of interest" description="Disordered" evidence="3">
    <location>
        <begin position="926"/>
        <end position="945"/>
    </location>
</feature>
<dbReference type="InterPro" id="IPR027417">
    <property type="entry name" value="P-loop_NTPase"/>
</dbReference>
<dbReference type="OrthoDB" id="1577640at2759"/>
<dbReference type="PROSITE" id="PS50088">
    <property type="entry name" value="ANK_REPEAT"/>
    <property type="match status" value="1"/>
</dbReference>
<evidence type="ECO:0000256" key="1">
    <source>
        <dbReference type="ARBA" id="ARBA00022737"/>
    </source>
</evidence>
<dbReference type="AlphaFoldDB" id="A0A9W4KBF8"/>
<dbReference type="Pfam" id="PF12796">
    <property type="entry name" value="Ank_2"/>
    <property type="match status" value="1"/>
</dbReference>
<feature type="domain" description="GPI inositol-deacylase winged helix" evidence="4">
    <location>
        <begin position="545"/>
        <end position="627"/>
    </location>
</feature>
<dbReference type="Gene3D" id="3.40.50.300">
    <property type="entry name" value="P-loop containing nucleotide triphosphate hydrolases"/>
    <property type="match status" value="1"/>
</dbReference>
<feature type="domain" description="Nephrocystin 3-like N-terminal" evidence="5">
    <location>
        <begin position="275"/>
        <end position="421"/>
    </location>
</feature>
<dbReference type="PANTHER" id="PTHR10039:SF10">
    <property type="entry name" value="NACHT DOMAIN-CONTAINING PROTEIN"/>
    <property type="match status" value="1"/>
</dbReference>
<evidence type="ECO:0000259" key="5">
    <source>
        <dbReference type="Pfam" id="PF24883"/>
    </source>
</evidence>
<dbReference type="InterPro" id="IPR056884">
    <property type="entry name" value="NPHP3-like_N"/>
</dbReference>
<reference evidence="6" key="1">
    <citation type="submission" date="2021-07" db="EMBL/GenBank/DDBJ databases">
        <authorList>
            <person name="Branca A.L. A."/>
        </authorList>
    </citation>
    <scope>NUCLEOTIDE SEQUENCE</scope>
</reference>
<feature type="region of interest" description="Disordered" evidence="3">
    <location>
        <begin position="965"/>
        <end position="985"/>
    </location>
</feature>
<dbReference type="EMBL" id="CAJVRC010000846">
    <property type="protein sequence ID" value="CAG8893308.1"/>
    <property type="molecule type" value="Genomic_DNA"/>
</dbReference>
<comment type="caution">
    <text evidence="6">The sequence shown here is derived from an EMBL/GenBank/DDBJ whole genome shotgun (WGS) entry which is preliminary data.</text>
</comment>